<organism evidence="2 3">
    <name type="scientific">Xylaria arbuscula</name>
    <dbReference type="NCBI Taxonomy" id="114810"/>
    <lineage>
        <taxon>Eukaryota</taxon>
        <taxon>Fungi</taxon>
        <taxon>Dikarya</taxon>
        <taxon>Ascomycota</taxon>
        <taxon>Pezizomycotina</taxon>
        <taxon>Sordariomycetes</taxon>
        <taxon>Xylariomycetidae</taxon>
        <taxon>Xylariales</taxon>
        <taxon>Xylariaceae</taxon>
        <taxon>Xylaria</taxon>
    </lineage>
</organism>
<proteinExistence type="predicted"/>
<reference evidence="2" key="1">
    <citation type="submission" date="2022-07" db="EMBL/GenBank/DDBJ databases">
        <title>Genome Sequence of Xylaria arbuscula.</title>
        <authorList>
            <person name="Buettner E."/>
        </authorList>
    </citation>
    <scope>NUCLEOTIDE SEQUENCE</scope>
    <source>
        <strain evidence="2">VT107</strain>
    </source>
</reference>
<dbReference type="Proteomes" id="UP001148614">
    <property type="component" value="Unassembled WGS sequence"/>
</dbReference>
<comment type="caution">
    <text evidence="2">The sequence shown here is derived from an EMBL/GenBank/DDBJ whole genome shotgun (WGS) entry which is preliminary data.</text>
</comment>
<protein>
    <submittedName>
        <fullName evidence="2">Uncharacterized protein</fullName>
    </submittedName>
</protein>
<dbReference type="EMBL" id="JANPWZ010000773">
    <property type="protein sequence ID" value="KAJ3572349.1"/>
    <property type="molecule type" value="Genomic_DNA"/>
</dbReference>
<feature type="region of interest" description="Disordered" evidence="1">
    <location>
        <begin position="1"/>
        <end position="118"/>
    </location>
</feature>
<keyword evidence="3" id="KW-1185">Reference proteome</keyword>
<evidence type="ECO:0000313" key="3">
    <source>
        <dbReference type="Proteomes" id="UP001148614"/>
    </source>
</evidence>
<sequence>MDLDSDGEITGLPLLYPSSASAVRRSPFGHEKRKAEGVFATPAPATPQAPKKATSTPPTLACSTRISKMRRWGSSKAARRRDGEKQMSTKMTTTPSHLRHRSEPWCGASPRKTPSSQP</sequence>
<evidence type="ECO:0000256" key="1">
    <source>
        <dbReference type="SAM" id="MobiDB-lite"/>
    </source>
</evidence>
<accession>A0A9W8NF97</accession>
<evidence type="ECO:0000313" key="2">
    <source>
        <dbReference type="EMBL" id="KAJ3572349.1"/>
    </source>
</evidence>
<feature type="compositionally biased region" description="Low complexity" evidence="1">
    <location>
        <begin position="40"/>
        <end position="61"/>
    </location>
</feature>
<name>A0A9W8NF97_9PEZI</name>
<feature type="compositionally biased region" description="Basic residues" evidence="1">
    <location>
        <begin position="67"/>
        <end position="79"/>
    </location>
</feature>
<gene>
    <name evidence="2" type="ORF">NPX13_g5081</name>
</gene>
<dbReference type="AlphaFoldDB" id="A0A9W8NF97"/>